<dbReference type="STRING" id="2074.BG845_03382"/>
<comment type="caution">
    <text evidence="3">The sequence shown here is derived from an EMBL/GenBank/DDBJ whole genome shotgun (WGS) entry which is preliminary data.</text>
</comment>
<feature type="domain" description="ABC transporter" evidence="2">
    <location>
        <begin position="33"/>
        <end position="93"/>
    </location>
</feature>
<dbReference type="EMBL" id="MIGB01000017">
    <property type="protein sequence ID" value="OSY39437.1"/>
    <property type="molecule type" value="Genomic_DNA"/>
</dbReference>
<keyword evidence="4" id="KW-1185">Reference proteome</keyword>
<dbReference type="CDD" id="cd00267">
    <property type="entry name" value="ABC_ATPase"/>
    <property type="match status" value="1"/>
</dbReference>
<name>A0A1Y2MX87_PSEAH</name>
<protein>
    <recommendedName>
        <fullName evidence="2">ABC transporter domain-containing protein</fullName>
    </recommendedName>
</protein>
<proteinExistence type="predicted"/>
<dbReference type="Pfam" id="PF00005">
    <property type="entry name" value="ABC_tran"/>
    <property type="match status" value="1"/>
</dbReference>
<gene>
    <name evidence="3" type="ORF">BG845_03382</name>
</gene>
<dbReference type="SUPFAM" id="SSF52540">
    <property type="entry name" value="P-loop containing nucleoside triphosphate hydrolases"/>
    <property type="match status" value="1"/>
</dbReference>
<dbReference type="InterPro" id="IPR003439">
    <property type="entry name" value="ABC_transporter-like_ATP-bd"/>
</dbReference>
<dbReference type="InterPro" id="IPR027417">
    <property type="entry name" value="P-loop_NTPase"/>
</dbReference>
<dbReference type="RefSeq" id="WP_174824299.1">
    <property type="nucleotide sequence ID" value="NZ_AP018920.1"/>
</dbReference>
<dbReference type="Gene3D" id="3.40.50.300">
    <property type="entry name" value="P-loop containing nucleotide triphosphate hydrolases"/>
    <property type="match status" value="1"/>
</dbReference>
<evidence type="ECO:0000259" key="2">
    <source>
        <dbReference type="Pfam" id="PF00005"/>
    </source>
</evidence>
<reference evidence="3 4" key="1">
    <citation type="submission" date="2016-09" db="EMBL/GenBank/DDBJ databases">
        <title>Pseudonocardia autotrophica DSM535, a candidate organism with high potential of specific P450 cytochromes.</title>
        <authorList>
            <person name="Grumaz C."/>
            <person name="Vainshtein Y."/>
            <person name="Kirstahler P."/>
            <person name="Sohn K."/>
        </authorList>
    </citation>
    <scope>NUCLEOTIDE SEQUENCE [LARGE SCALE GENOMIC DNA]</scope>
    <source>
        <strain evidence="3 4">DSM 535</strain>
    </source>
</reference>
<evidence type="ECO:0000313" key="3">
    <source>
        <dbReference type="EMBL" id="OSY39437.1"/>
    </source>
</evidence>
<organism evidence="3 4">
    <name type="scientific">Pseudonocardia autotrophica</name>
    <name type="common">Amycolata autotrophica</name>
    <name type="synonym">Nocardia autotrophica</name>
    <dbReference type="NCBI Taxonomy" id="2074"/>
    <lineage>
        <taxon>Bacteria</taxon>
        <taxon>Bacillati</taxon>
        <taxon>Actinomycetota</taxon>
        <taxon>Actinomycetes</taxon>
        <taxon>Pseudonocardiales</taxon>
        <taxon>Pseudonocardiaceae</taxon>
        <taxon>Pseudonocardia</taxon>
    </lineage>
</organism>
<dbReference type="Proteomes" id="UP000194360">
    <property type="component" value="Unassembled WGS sequence"/>
</dbReference>
<evidence type="ECO:0000256" key="1">
    <source>
        <dbReference type="SAM" id="MobiDB-lite"/>
    </source>
</evidence>
<accession>A0A1Y2MX87</accession>
<dbReference type="GO" id="GO:0005524">
    <property type="term" value="F:ATP binding"/>
    <property type="evidence" value="ECO:0007669"/>
    <property type="project" value="InterPro"/>
</dbReference>
<dbReference type="AlphaFoldDB" id="A0A1Y2MX87"/>
<evidence type="ECO:0000313" key="4">
    <source>
        <dbReference type="Proteomes" id="UP000194360"/>
    </source>
</evidence>
<dbReference type="GO" id="GO:0016887">
    <property type="term" value="F:ATP hydrolysis activity"/>
    <property type="evidence" value="ECO:0007669"/>
    <property type="project" value="InterPro"/>
</dbReference>
<feature type="region of interest" description="Disordered" evidence="1">
    <location>
        <begin position="219"/>
        <end position="262"/>
    </location>
</feature>
<sequence>MISAPSPDSAEPGTTLVADGVTVDGPHGPLLATTSLRVTAGSILLVAGTPGSGHTALALCLAGRMRPTRGRVSFGGDGADDPDRLRRAVAVVDTPGVSEPDPALPLRTVIGEELAMAGRRAWPRAVGEWLAGRGAEQWAGTRFEDVPAPTRIALMTELAAARPGIEAVVLTAPDRHGGTPVTWWQIAAGHAAAGLAVVVTCSETSAALLGVPPVLLGGGHPDPALDPGGRHTRPPDPDAGTGPLTVVTTDPGTEPEGPVADR</sequence>